<dbReference type="Proteomes" id="UP000790833">
    <property type="component" value="Unassembled WGS sequence"/>
</dbReference>
<dbReference type="GeneID" id="66114555"/>
<organism evidence="5 6">
    <name type="scientific">Scheffersomyces spartinae</name>
    <dbReference type="NCBI Taxonomy" id="45513"/>
    <lineage>
        <taxon>Eukaryota</taxon>
        <taxon>Fungi</taxon>
        <taxon>Dikarya</taxon>
        <taxon>Ascomycota</taxon>
        <taxon>Saccharomycotina</taxon>
        <taxon>Pichiomycetes</taxon>
        <taxon>Debaryomycetaceae</taxon>
        <taxon>Scheffersomyces</taxon>
    </lineage>
</organism>
<sequence>MNAIKKINQLNRQELENNVLDRASWHYERRDTNYIYIGGLPSELKEYDVLVIFSQYGIPTHINLVKNEETGELKGFGYLKYNDFRSCVLAIDNLNGIKLLDLHYLRVDHANYRLPKGKEEDDFKIDYSQYVETKNTGSSKMIKLFSEAEQNDHDPLKNMKQNDNDELRDPISDIKQTNVDELKDPLSDVKQNDSDEELKDPMANFIEIAKTETKKRSHHAKSSSLQER</sequence>
<dbReference type="InterPro" id="IPR012677">
    <property type="entry name" value="Nucleotide-bd_a/b_plait_sf"/>
</dbReference>
<evidence type="ECO:0000256" key="1">
    <source>
        <dbReference type="ARBA" id="ARBA00022884"/>
    </source>
</evidence>
<dbReference type="SMART" id="SM00360">
    <property type="entry name" value="RRM"/>
    <property type="match status" value="1"/>
</dbReference>
<reference evidence="5" key="1">
    <citation type="submission" date="2021-03" db="EMBL/GenBank/DDBJ databases">
        <authorList>
            <person name="Palmer J.M."/>
        </authorList>
    </citation>
    <scope>NUCLEOTIDE SEQUENCE</scope>
    <source>
        <strain evidence="5">ARV_011</strain>
    </source>
</reference>
<evidence type="ECO:0000256" key="3">
    <source>
        <dbReference type="SAM" id="MobiDB-lite"/>
    </source>
</evidence>
<feature type="compositionally biased region" description="Basic and acidic residues" evidence="3">
    <location>
        <begin position="150"/>
        <end position="193"/>
    </location>
</feature>
<evidence type="ECO:0000259" key="4">
    <source>
        <dbReference type="PROSITE" id="PS50102"/>
    </source>
</evidence>
<dbReference type="Gene3D" id="3.30.70.330">
    <property type="match status" value="1"/>
</dbReference>
<feature type="region of interest" description="Disordered" evidence="3">
    <location>
        <begin position="149"/>
        <end position="203"/>
    </location>
</feature>
<dbReference type="InterPro" id="IPR035979">
    <property type="entry name" value="RBD_domain_sf"/>
</dbReference>
<feature type="domain" description="RRM" evidence="4">
    <location>
        <begin position="33"/>
        <end position="112"/>
    </location>
</feature>
<evidence type="ECO:0000256" key="2">
    <source>
        <dbReference type="PROSITE-ProRule" id="PRU00176"/>
    </source>
</evidence>
<evidence type="ECO:0000313" key="6">
    <source>
        <dbReference type="Proteomes" id="UP000790833"/>
    </source>
</evidence>
<dbReference type="GO" id="GO:0003723">
    <property type="term" value="F:RNA binding"/>
    <property type="evidence" value="ECO:0007669"/>
    <property type="project" value="UniProtKB-UniRule"/>
</dbReference>
<dbReference type="InterPro" id="IPR051847">
    <property type="entry name" value="RNA_proc/Spliceosome_comp"/>
</dbReference>
<accession>A0A9P8AHU7</accession>
<dbReference type="SUPFAM" id="SSF54928">
    <property type="entry name" value="RNA-binding domain, RBD"/>
    <property type="match status" value="1"/>
</dbReference>
<keyword evidence="6" id="KW-1185">Reference proteome</keyword>
<keyword evidence="1 2" id="KW-0694">RNA-binding</keyword>
<dbReference type="PANTHER" id="PTHR45880">
    <property type="entry name" value="RNA-BINDING MOTIF PROTEIN, X-LINKED 2"/>
    <property type="match status" value="1"/>
</dbReference>
<dbReference type="PANTHER" id="PTHR45880:SF1">
    <property type="entry name" value="RNA-BINDING MOTIF PROTEIN, X-LINKED 2"/>
    <property type="match status" value="1"/>
</dbReference>
<dbReference type="GO" id="GO:0071011">
    <property type="term" value="C:precatalytic spliceosome"/>
    <property type="evidence" value="ECO:0007669"/>
    <property type="project" value="TreeGrafter"/>
</dbReference>
<dbReference type="GO" id="GO:0000398">
    <property type="term" value="P:mRNA splicing, via spliceosome"/>
    <property type="evidence" value="ECO:0007669"/>
    <property type="project" value="TreeGrafter"/>
</dbReference>
<dbReference type="EMBL" id="JAHMUF010000014">
    <property type="protein sequence ID" value="KAG7193064.1"/>
    <property type="molecule type" value="Genomic_DNA"/>
</dbReference>
<dbReference type="GO" id="GO:0071013">
    <property type="term" value="C:catalytic step 2 spliceosome"/>
    <property type="evidence" value="ECO:0007669"/>
    <property type="project" value="TreeGrafter"/>
</dbReference>
<dbReference type="AlphaFoldDB" id="A0A9P8AHU7"/>
<dbReference type="GO" id="GO:0005686">
    <property type="term" value="C:U2 snRNP"/>
    <property type="evidence" value="ECO:0007669"/>
    <property type="project" value="TreeGrafter"/>
</dbReference>
<gene>
    <name evidence="5" type="ORF">KQ657_001181</name>
</gene>
<dbReference type="InterPro" id="IPR000504">
    <property type="entry name" value="RRM_dom"/>
</dbReference>
<dbReference type="RefSeq" id="XP_043048613.1">
    <property type="nucleotide sequence ID" value="XM_043191981.1"/>
</dbReference>
<proteinExistence type="predicted"/>
<evidence type="ECO:0000313" key="5">
    <source>
        <dbReference type="EMBL" id="KAG7193064.1"/>
    </source>
</evidence>
<dbReference type="Pfam" id="PF00076">
    <property type="entry name" value="RRM_1"/>
    <property type="match status" value="1"/>
</dbReference>
<protein>
    <recommendedName>
        <fullName evidence="4">RRM domain-containing protein</fullName>
    </recommendedName>
</protein>
<name>A0A9P8AHU7_9ASCO</name>
<comment type="caution">
    <text evidence="5">The sequence shown here is derived from an EMBL/GenBank/DDBJ whole genome shotgun (WGS) entry which is preliminary data.</text>
</comment>
<dbReference type="OrthoDB" id="2573941at2759"/>
<dbReference type="PROSITE" id="PS50102">
    <property type="entry name" value="RRM"/>
    <property type="match status" value="1"/>
</dbReference>